<dbReference type="PANTHER" id="PTHR23346:SF19">
    <property type="entry name" value="PROTEASOME ADAPTER AND SCAFFOLD PROTEIN ECM29"/>
    <property type="match status" value="1"/>
</dbReference>
<dbReference type="Pfam" id="PF24492">
    <property type="entry name" value="HEAT_ECM29"/>
    <property type="match status" value="1"/>
</dbReference>
<dbReference type="GO" id="GO:0005634">
    <property type="term" value="C:nucleus"/>
    <property type="evidence" value="ECO:0007669"/>
    <property type="project" value="TreeGrafter"/>
</dbReference>
<dbReference type="GO" id="GO:0005737">
    <property type="term" value="C:cytoplasm"/>
    <property type="evidence" value="ECO:0007669"/>
    <property type="project" value="UniProtKB-SubCell"/>
</dbReference>
<feature type="region of interest" description="Disordered" evidence="5">
    <location>
        <begin position="183"/>
        <end position="202"/>
    </location>
</feature>
<feature type="compositionally biased region" description="Basic and acidic residues" evidence="5">
    <location>
        <begin position="1904"/>
        <end position="1913"/>
    </location>
</feature>
<dbReference type="InterPro" id="IPR055443">
    <property type="entry name" value="HEAT_ECM29"/>
</dbReference>
<protein>
    <submittedName>
        <fullName evidence="8">Uncharacterized protein</fullName>
    </submittedName>
</protein>
<proteinExistence type="predicted"/>
<reference evidence="8" key="2">
    <citation type="submission" date="2020-11" db="EMBL/GenBank/DDBJ databases">
        <authorList>
            <person name="Cecchin M."/>
            <person name="Marcolungo L."/>
            <person name="Rossato M."/>
            <person name="Girolomoni L."/>
            <person name="Cosentino E."/>
            <person name="Cuine S."/>
            <person name="Li-Beisson Y."/>
            <person name="Delledonne M."/>
            <person name="Ballottari M."/>
        </authorList>
    </citation>
    <scope>NUCLEOTIDE SEQUENCE</scope>
    <source>
        <strain evidence="8">211/11P</strain>
        <tissue evidence="8">Whole cell</tissue>
    </source>
</reference>
<dbReference type="GO" id="GO:0043248">
    <property type="term" value="P:proteasome assembly"/>
    <property type="evidence" value="ECO:0007669"/>
    <property type="project" value="InterPro"/>
</dbReference>
<organism evidence="8 9">
    <name type="scientific">Chlorella vulgaris</name>
    <name type="common">Green alga</name>
    <dbReference type="NCBI Taxonomy" id="3077"/>
    <lineage>
        <taxon>Eukaryota</taxon>
        <taxon>Viridiplantae</taxon>
        <taxon>Chlorophyta</taxon>
        <taxon>core chlorophytes</taxon>
        <taxon>Trebouxiophyceae</taxon>
        <taxon>Chlorellales</taxon>
        <taxon>Chlorellaceae</taxon>
        <taxon>Chlorella clade</taxon>
        <taxon>Chlorella</taxon>
    </lineage>
</organism>
<dbReference type="Gene3D" id="1.25.10.10">
    <property type="entry name" value="Leucine-rich Repeat Variant"/>
    <property type="match status" value="2"/>
</dbReference>
<feature type="region of interest" description="Disordered" evidence="5">
    <location>
        <begin position="950"/>
        <end position="974"/>
    </location>
</feature>
<evidence type="ECO:0000256" key="5">
    <source>
        <dbReference type="SAM" id="MobiDB-lite"/>
    </source>
</evidence>
<dbReference type="PANTHER" id="PTHR23346">
    <property type="entry name" value="TRANSLATIONAL ACTIVATOR GCN1-RELATED"/>
    <property type="match status" value="1"/>
</dbReference>
<dbReference type="Pfam" id="PF13001">
    <property type="entry name" value="ECM29_N"/>
    <property type="match status" value="1"/>
</dbReference>
<sequence>MAPSDQDEIDGLGRVLTRLALTEDDRLEQVLSKLLPIVIGKLGPGASPNLQKKVLEILSHCNKRTRALPALRLPLHELAALYTAPSTGVMARNFAIVYLEQALTRAPLAERFAQLPFLLAGISTRPQQHQDMLLRMAAQCWEYMATTPGSSVGRSSEQEFATTYSFLRPTASNTDAEPGAAVDVAAPNGASSNGSSSSSATADPDRKLLLRFALMLMLYQPSTARGPANPLAAAQASAARSAAGPQAMDVDAAAAAAVAGLSAGMSRRDVAAVEGKAPPAGEVLQRQKLGFLNFSAAAEMDPTEVLRIYLAAACDPGEQVSRRGDELLKKRCGIDAHRPPVNLEDAAVVKPLFELFHGSADDSRLQEQDRRAPAGVALRVRLLSVFCKSMAAANCFPQSLDTVTVCLYGQQTTPRLRQGGMEFAVWVFKHASPQQLAPAGASILNTCLQLLDDSSTQGADVSALTLRGFTYQAVGQLAQRQPGAFAGRMDIAARFFGALSSEPAGVRAAVQEATASLSSAFRGVEGEAAAALQQLLLGSVAAQQPEAVRMAALQWSIKLFPFAHIPARYLCILAAADPRFQIAEAAVEALQPGKFASGAQRAAGPGKSGGDTAGGGGGPAYPAFAEVLQYLRDRVPQLGRRPADGGAPALHPKAFLAAVRFLEASRRQAPGASSGGGMTQQSAADYLLLLENALLPSAPSELHAAALAAMLAVAATQQAAFAAAFAADGARQQLLLYLLGHVDGGARQAAAQLLGMLVPHLGGGPTTRVAALCNSLLGTLRAGSVDGAKHAKHEQVEGAAAAAGFVAAHLLQGTPAGSEELLPLLLKQLRLLLTSPASAAPAVASTTAGTSSLRAAAALALGHAGLPLAAAEAEGRSGAAEQTQCLLEALPDAAGIAADTATLLSDKDPKVAKRAAAALGYLCWAHAGTPAASAQPEAVPAAAVQETAAPAAAPETAAGGGAAAPASGTAAGTAAADAPSGAVAASDAPGGAASSTNVGGMLEASVSALLALRSSKNEEVLFASGEALCFCFGGVQVTPDDILHTPFTSLAVWEQERQEAQPAQPEQGSQQQQQEKQPLEDAAAMDVEEAAPASGPAAAAASAAAAGGPGAGESSPALVAAQHQMLSTVLDECLLNPRVEVRCAGAVWLVSLLLYCGHHPRLLPLLPDVQQALGSLLGDQNELTQEMASRGLAAVYNMADEGTRKALLDSLMSTLSGAPQKRRAVKLNDDSRLFEAGQLGSAPGGGSLTTYKELCSLATELGQPDLVYRFMELANHQAAVNSSRGAAFGFASIAKLAGERLGPHIQKIIPRLYRYLYDPNGKVRDAMSHIWHALLDDPKASVTANFDAIMRSLLADLGGTQWRVREAAALAIGDLLQGRRWPELQPHFAQLWEMTLRVIDDIKESVRVAGLALARSVRGLTLRLADVELTAASEGRQAVAIALPLLLEKGLPSQVPEVQGLALGTTCKLAAAAGPELLRPHMPLLVPAMLESLSGLEDSRLNYIEQHAERLGLDSGRLEGARVAAAQGGPAGETLDLCARYVDLPTMTELAPKLGGLVRRGVGLNTRAGAGHFITKVTRRLGGAMQPLTPQLIRALTEACKADRSPAVRRSYAAAAALLCRHATAARVTRYVSDAVASLSAQGADKDERYVAGLLLRELGRESSDVLAAHASQVAAPAYMAQFDEAADVAAMWKEVWEECTASAGAGLRLHMKEVVQLIVAGLQSGQWNLKKASAAATADICKSGAGALAEQAPSLLDALLKELPGRIWEGKEALLGAAGALGSTCAASLAPEQRRRLVAALLDAAGKQRVAFRKEALTQLVVVLRAFGSKQQPESGRAVAAAGDGAVAAAAVSASAAGEGAEAEAAAGYYEVVAPLMLELARSFVEAAHGGGAMDTDSSAGGKQKDDEEPHPGKAVPAGQVAACLAAAFATTAPDSARRHADAAAASLVAVLDAAGKPADQLAVATAGCLLASHAARVAGHAPQQAAVLSPEQGGVSALLQTALRLGEEGKVSQLREQCFTLSELILDQVWPALPANERAAVLSRLSTAEGREKLPAIKAQANQLAAKLRQTA</sequence>
<reference evidence="8" key="1">
    <citation type="journal article" date="2019" name="Plant J.">
        <title>Chlorella vulgaris genome assembly and annotation reveals the molecular basis for metabolic acclimation to high light conditions.</title>
        <authorList>
            <person name="Cecchin M."/>
            <person name="Marcolungo L."/>
            <person name="Rossato M."/>
            <person name="Girolomoni L."/>
            <person name="Cosentino E."/>
            <person name="Cuine S."/>
            <person name="Li-Beisson Y."/>
            <person name="Delledonne M."/>
            <person name="Ballottari M."/>
        </authorList>
    </citation>
    <scope>NUCLEOTIDE SEQUENCE</scope>
    <source>
        <strain evidence="8">211/11P</strain>
    </source>
</reference>
<dbReference type="GO" id="GO:0036503">
    <property type="term" value="P:ERAD pathway"/>
    <property type="evidence" value="ECO:0007669"/>
    <property type="project" value="TreeGrafter"/>
</dbReference>
<comment type="subcellular location">
    <subcellularLocation>
        <location evidence="1">Cytoplasm</location>
    </subcellularLocation>
</comment>
<dbReference type="InterPro" id="IPR016024">
    <property type="entry name" value="ARM-type_fold"/>
</dbReference>
<accession>A0A9D4TPA3</accession>
<evidence type="ECO:0000256" key="1">
    <source>
        <dbReference type="ARBA" id="ARBA00004496"/>
    </source>
</evidence>
<keyword evidence="2" id="KW-0963">Cytoplasm</keyword>
<evidence type="ECO:0000256" key="3">
    <source>
        <dbReference type="ARBA" id="ARBA00022737"/>
    </source>
</evidence>
<feature type="domain" description="Proteasome component Ecm29 N-terminal" evidence="6">
    <location>
        <begin position="12"/>
        <end position="574"/>
    </location>
</feature>
<dbReference type="EMBL" id="SIDB01000007">
    <property type="protein sequence ID" value="KAI3430865.1"/>
    <property type="molecule type" value="Genomic_DNA"/>
</dbReference>
<feature type="region of interest" description="Disordered" evidence="5">
    <location>
        <begin position="1056"/>
        <end position="1082"/>
    </location>
</feature>
<dbReference type="GO" id="GO:0000502">
    <property type="term" value="C:proteasome complex"/>
    <property type="evidence" value="ECO:0007669"/>
    <property type="project" value="UniProtKB-KW"/>
</dbReference>
<keyword evidence="3" id="KW-0677">Repeat</keyword>
<name>A0A9D4TPA3_CHLVU</name>
<evidence type="ECO:0000256" key="2">
    <source>
        <dbReference type="ARBA" id="ARBA00022490"/>
    </source>
</evidence>
<feature type="compositionally biased region" description="Low complexity" evidence="5">
    <location>
        <begin position="188"/>
        <end position="200"/>
    </location>
</feature>
<feature type="domain" description="Proteasome adapter and scaffold protein ECM29 HEAT-repeat" evidence="7">
    <location>
        <begin position="1478"/>
        <end position="1636"/>
    </location>
</feature>
<evidence type="ECO:0000259" key="6">
    <source>
        <dbReference type="Pfam" id="PF13001"/>
    </source>
</evidence>
<feature type="compositionally biased region" description="Low complexity" evidence="5">
    <location>
        <begin position="1060"/>
        <end position="1082"/>
    </location>
</feature>
<evidence type="ECO:0000313" key="9">
    <source>
        <dbReference type="Proteomes" id="UP001055712"/>
    </source>
</evidence>
<keyword evidence="4" id="KW-0647">Proteasome</keyword>
<dbReference type="SUPFAM" id="SSF48371">
    <property type="entry name" value="ARM repeat"/>
    <property type="match status" value="2"/>
</dbReference>
<dbReference type="Proteomes" id="UP001055712">
    <property type="component" value="Unassembled WGS sequence"/>
</dbReference>
<evidence type="ECO:0000259" key="7">
    <source>
        <dbReference type="Pfam" id="PF24492"/>
    </source>
</evidence>
<evidence type="ECO:0000313" key="8">
    <source>
        <dbReference type="EMBL" id="KAI3430865.1"/>
    </source>
</evidence>
<evidence type="ECO:0000256" key="4">
    <source>
        <dbReference type="ARBA" id="ARBA00022942"/>
    </source>
</evidence>
<comment type="caution">
    <text evidence="8">The sequence shown here is derived from an EMBL/GenBank/DDBJ whole genome shotgun (WGS) entry which is preliminary data.</text>
</comment>
<dbReference type="OrthoDB" id="513441at2759"/>
<dbReference type="InterPro" id="IPR011989">
    <property type="entry name" value="ARM-like"/>
</dbReference>
<gene>
    <name evidence="8" type="ORF">D9Q98_009274</name>
</gene>
<dbReference type="GO" id="GO:0060090">
    <property type="term" value="F:molecular adaptor activity"/>
    <property type="evidence" value="ECO:0007669"/>
    <property type="project" value="InterPro"/>
</dbReference>
<keyword evidence="9" id="KW-1185">Reference proteome</keyword>
<dbReference type="InterPro" id="IPR024372">
    <property type="entry name" value="Ecm29_N"/>
</dbReference>
<feature type="region of interest" description="Disordered" evidence="5">
    <location>
        <begin position="1892"/>
        <end position="1917"/>
    </location>
</feature>